<dbReference type="EMBL" id="CP007032">
    <property type="protein sequence ID" value="AHF07105.1"/>
    <property type="molecule type" value="Genomic_DNA"/>
</dbReference>
<dbReference type="KEGG" id="dmt:DESME_08480"/>
<name>W0E8B4_9FIRM</name>
<keyword evidence="3" id="KW-1185">Reference proteome</keyword>
<evidence type="ECO:0000313" key="2">
    <source>
        <dbReference type="EMBL" id="AHF07105.1"/>
    </source>
</evidence>
<dbReference type="STRING" id="871968.DESME_08480"/>
<dbReference type="AlphaFoldDB" id="W0E8B4"/>
<dbReference type="HOGENOM" id="CLU_046246_0_0_9"/>
<dbReference type="eggNOG" id="ENOG502Z7HR">
    <property type="taxonomic scope" value="Bacteria"/>
</dbReference>
<dbReference type="Proteomes" id="UP000010847">
    <property type="component" value="Chromosome"/>
</dbReference>
<dbReference type="Pfam" id="PF14751">
    <property type="entry name" value="DUF4474"/>
    <property type="match status" value="1"/>
</dbReference>
<accession>W0E8B4</accession>
<dbReference type="InterPro" id="IPR029322">
    <property type="entry name" value="DUF4474"/>
</dbReference>
<organism evidence="2 3">
    <name type="scientific">Desulfitobacterium metallireducens DSM 15288</name>
    <dbReference type="NCBI Taxonomy" id="871968"/>
    <lineage>
        <taxon>Bacteria</taxon>
        <taxon>Bacillati</taxon>
        <taxon>Bacillota</taxon>
        <taxon>Clostridia</taxon>
        <taxon>Eubacteriales</taxon>
        <taxon>Desulfitobacteriaceae</taxon>
        <taxon>Desulfitobacterium</taxon>
    </lineage>
</organism>
<dbReference type="RefSeq" id="WP_006717229.1">
    <property type="nucleotide sequence ID" value="NZ_CP007032.1"/>
</dbReference>
<proteinExistence type="predicted"/>
<sequence>MSTGNEELDKAIELAGYSYDSIQDIFYSTMDPWQRDVGYCRLYDEAAAPLGMIIDCEPIYFDYQGKKWMISFWKGQYDMVTGGEIGIYIATREITLQGLFSGTFYQAASNEHCLPMSYTLNKNGKPLFTREGKHWWLTGFKLGEFSEPLELTMDIRISLNDVQMRNAFITGLLNAGYSYADLDVSGNAVALTFDIPHTPQPMTRTRETDKLIQRKNLLLCEQYQALTDPYDTVPKKIKALEGLSPDMYKKVINIGKTKKMYEMYTSIVIIGTFLLSRLAGGIDKTKQLLR</sequence>
<evidence type="ECO:0000259" key="1">
    <source>
        <dbReference type="Pfam" id="PF14751"/>
    </source>
</evidence>
<protein>
    <recommendedName>
        <fullName evidence="1">DUF4474 domain-containing protein</fullName>
    </recommendedName>
</protein>
<feature type="domain" description="DUF4474" evidence="1">
    <location>
        <begin position="8"/>
        <end position="248"/>
    </location>
</feature>
<gene>
    <name evidence="2" type="ORF">DESME_08480</name>
</gene>
<reference evidence="2 3" key="1">
    <citation type="submission" date="2013-12" db="EMBL/GenBank/DDBJ databases">
        <authorList>
            <consortium name="DOE Joint Genome Institute"/>
            <person name="Smidt H."/>
            <person name="Huntemann M."/>
            <person name="Han J."/>
            <person name="Chen A."/>
            <person name="Kyrpides N."/>
            <person name="Mavromatis K."/>
            <person name="Markowitz V."/>
            <person name="Palaniappan K."/>
            <person name="Ivanova N."/>
            <person name="Schaumberg A."/>
            <person name="Pati A."/>
            <person name="Liolios K."/>
            <person name="Nordberg H.P."/>
            <person name="Cantor M.N."/>
            <person name="Hua S.X."/>
            <person name="Woyke T."/>
        </authorList>
    </citation>
    <scope>NUCLEOTIDE SEQUENCE [LARGE SCALE GENOMIC DNA]</scope>
    <source>
        <strain evidence="3">DSM 15288</strain>
    </source>
</reference>
<evidence type="ECO:0000313" key="3">
    <source>
        <dbReference type="Proteomes" id="UP000010847"/>
    </source>
</evidence>